<feature type="domain" description="Inhibitor I9" evidence="8">
    <location>
        <begin position="44"/>
        <end position="117"/>
    </location>
</feature>
<dbReference type="PROSITE" id="PS51892">
    <property type="entry name" value="SUBTILASE"/>
    <property type="match status" value="1"/>
</dbReference>
<comment type="similarity">
    <text evidence="1 5">Belongs to the peptidase S8 family.</text>
</comment>
<evidence type="ECO:0000256" key="5">
    <source>
        <dbReference type="PROSITE-ProRule" id="PRU01240"/>
    </source>
</evidence>
<evidence type="ECO:0000256" key="7">
    <source>
        <dbReference type="SAM" id="SignalP"/>
    </source>
</evidence>
<dbReference type="InterPro" id="IPR036852">
    <property type="entry name" value="Peptidase_S8/S53_dom_sf"/>
</dbReference>
<dbReference type="PROSITE" id="PS00137">
    <property type="entry name" value="SUBTILASE_HIS"/>
    <property type="match status" value="1"/>
</dbReference>
<dbReference type="Gene3D" id="3.30.70.80">
    <property type="entry name" value="Peptidase S8 propeptide/proteinase inhibitor I9"/>
    <property type="match status" value="1"/>
</dbReference>
<keyword evidence="10" id="KW-1185">Reference proteome</keyword>
<name>A0A166P0X1_9HYPO</name>
<feature type="compositionally biased region" description="Low complexity" evidence="6">
    <location>
        <begin position="752"/>
        <end position="787"/>
    </location>
</feature>
<dbReference type="GO" id="GO:0004252">
    <property type="term" value="F:serine-type endopeptidase activity"/>
    <property type="evidence" value="ECO:0007669"/>
    <property type="project" value="InterPro"/>
</dbReference>
<dbReference type="STRING" id="1081109.A0A166P0X1"/>
<keyword evidence="4" id="KW-0720">Serine protease</keyword>
<feature type="region of interest" description="Disordered" evidence="6">
    <location>
        <begin position="471"/>
        <end position="831"/>
    </location>
</feature>
<feature type="compositionally biased region" description="Low complexity" evidence="6">
    <location>
        <begin position="548"/>
        <end position="601"/>
    </location>
</feature>
<evidence type="ECO:0000256" key="2">
    <source>
        <dbReference type="ARBA" id="ARBA00022670"/>
    </source>
</evidence>
<dbReference type="GO" id="GO:0006508">
    <property type="term" value="P:proteolysis"/>
    <property type="evidence" value="ECO:0007669"/>
    <property type="project" value="UniProtKB-KW"/>
</dbReference>
<feature type="compositionally biased region" description="Low complexity" evidence="6">
    <location>
        <begin position="651"/>
        <end position="663"/>
    </location>
</feature>
<evidence type="ECO:0000313" key="9">
    <source>
        <dbReference type="EMBL" id="KZZ93740.1"/>
    </source>
</evidence>
<feature type="signal peptide" evidence="7">
    <location>
        <begin position="1"/>
        <end position="24"/>
    </location>
</feature>
<dbReference type="InterPro" id="IPR037045">
    <property type="entry name" value="S8pro/Inhibitor_I9_sf"/>
</dbReference>
<organism evidence="9 10">
    <name type="scientific">Moelleriella libera RCEF 2490</name>
    <dbReference type="NCBI Taxonomy" id="1081109"/>
    <lineage>
        <taxon>Eukaryota</taxon>
        <taxon>Fungi</taxon>
        <taxon>Dikarya</taxon>
        <taxon>Ascomycota</taxon>
        <taxon>Pezizomycotina</taxon>
        <taxon>Sordariomycetes</taxon>
        <taxon>Hypocreomycetidae</taxon>
        <taxon>Hypocreales</taxon>
        <taxon>Clavicipitaceae</taxon>
        <taxon>Moelleriella</taxon>
    </lineage>
</organism>
<feature type="compositionally biased region" description="Low complexity" evidence="6">
    <location>
        <begin position="730"/>
        <end position="744"/>
    </location>
</feature>
<feature type="compositionally biased region" description="Polar residues" evidence="6">
    <location>
        <begin position="530"/>
        <end position="547"/>
    </location>
</feature>
<proteinExistence type="inferred from homology"/>
<feature type="compositionally biased region" description="Polar residues" evidence="6">
    <location>
        <begin position="698"/>
        <end position="729"/>
    </location>
</feature>
<dbReference type="EMBL" id="AZGY01000012">
    <property type="protein sequence ID" value="KZZ93740.1"/>
    <property type="molecule type" value="Genomic_DNA"/>
</dbReference>
<dbReference type="PRINTS" id="PR00723">
    <property type="entry name" value="SUBTILISIN"/>
</dbReference>
<feature type="compositionally biased region" description="Low complexity" evidence="6">
    <location>
        <begin position="628"/>
        <end position="640"/>
    </location>
</feature>
<evidence type="ECO:0000313" key="10">
    <source>
        <dbReference type="Proteomes" id="UP000078544"/>
    </source>
</evidence>
<dbReference type="PANTHER" id="PTHR43806">
    <property type="entry name" value="PEPTIDASE S8"/>
    <property type="match status" value="1"/>
</dbReference>
<feature type="compositionally biased region" description="Polar residues" evidence="6">
    <location>
        <begin position="790"/>
        <end position="804"/>
    </location>
</feature>
<dbReference type="PROSITE" id="PS00136">
    <property type="entry name" value="SUBTILASE_ASP"/>
    <property type="match status" value="1"/>
</dbReference>
<dbReference type="InterPro" id="IPR022398">
    <property type="entry name" value="Peptidase_S8_His-AS"/>
</dbReference>
<comment type="caution">
    <text evidence="5">Lacks conserved residue(s) required for the propagation of feature annotation.</text>
</comment>
<dbReference type="Gene3D" id="3.40.50.200">
    <property type="entry name" value="Peptidase S8/S53 domain"/>
    <property type="match status" value="1"/>
</dbReference>
<evidence type="ECO:0000256" key="3">
    <source>
        <dbReference type="ARBA" id="ARBA00022801"/>
    </source>
</evidence>
<evidence type="ECO:0000259" key="8">
    <source>
        <dbReference type="Pfam" id="PF05922"/>
    </source>
</evidence>
<keyword evidence="3" id="KW-0378">Hydrolase</keyword>
<dbReference type="Pfam" id="PF05922">
    <property type="entry name" value="Inhibitor_I9"/>
    <property type="match status" value="1"/>
</dbReference>
<sequence>MKSSWPSFITWTSVLFTLGSCSDAAQNPPAADGSCNTLLASKDKYIVLLKRGLSDQDADSHFDWIKRLGSNSTVAARIEQDIRFDNFRSYAGKFSDDVIEQIKKRKEVAGVEPDSVLSELGSVKRGSASGEPQPQEALNLGPQDGKTSESNETRVYIVDSGIDVADTDFEGRAEHGVCTVASCRTDTTWKDETGHGTGVAGIVGGARLGVSKNSTLVDVKVLDQCGRGYLSDMLKGVAWAWSDAVDKNATSKPVINLSLGQTCGEHGNKAQACEQVAKSQVMGELFENIAQAGILVVIPSGRNGLAVEWPSAERSPNVLTVGAVDNESQTDGEPTGDESAADILVPADAVPGDASGDATSGDVVSGETGPADQVIGDAVSGNAVPGSTAPVVSSQNRRSTVFAAAYVSGFAAYLRGTDPTLTSCVLVVRRIIELSVSETTIIKPGPSRRVQNQLHGIDDHGLAGIFHSTHTSTHLQSHHDSTLNSDKAPSRPDQPAKPADRKPADNGAHVVPGSSSTPAGPKETDRAMPSQATSGSEAVRPASSQPGSASTVPAAKSSSASAASTKTNSATPSGLAPSSASSSLAPVSSSVAATLSTKSLSRSVTPITKSVASSDAVSSTQTGRGMPSESAASSAGASSSKDTRSTKTGLSSAAASSVSASSSKDTRFTKTGLSSAAAQSTTTLSKPGSSVKSGSVSATEKATGSQLSASSISKTQASALSTDSAQTNRAVSSASASSAVSEAVKPTESHSGHVSSSAESTARSAATQPARSESSLVSSVSDSAAVSKETMATGSQSGSTSPVISSKSSAVATASTGLQTDAQSAHGTDAAPSVIRVITAGGVKDIEIDILRVSADR</sequence>
<feature type="compositionally biased region" description="Polar residues" evidence="6">
    <location>
        <begin position="602"/>
        <end position="623"/>
    </location>
</feature>
<feature type="compositionally biased region" description="Low complexity" evidence="6">
    <location>
        <begin position="674"/>
        <end position="697"/>
    </location>
</feature>
<evidence type="ECO:0000256" key="4">
    <source>
        <dbReference type="ARBA" id="ARBA00022825"/>
    </source>
</evidence>
<feature type="compositionally biased region" description="Polar residues" evidence="6">
    <location>
        <begin position="817"/>
        <end position="826"/>
    </location>
</feature>
<dbReference type="InterPro" id="IPR010259">
    <property type="entry name" value="S8pro/Inhibitor_I9"/>
</dbReference>
<dbReference type="InterPro" id="IPR015500">
    <property type="entry name" value="Peptidase_S8_subtilisin-rel"/>
</dbReference>
<dbReference type="OrthoDB" id="4933784at2759"/>
<dbReference type="Proteomes" id="UP000078544">
    <property type="component" value="Unassembled WGS sequence"/>
</dbReference>
<keyword evidence="7" id="KW-0732">Signal</keyword>
<evidence type="ECO:0000256" key="6">
    <source>
        <dbReference type="SAM" id="MobiDB-lite"/>
    </source>
</evidence>
<feature type="region of interest" description="Disordered" evidence="6">
    <location>
        <begin position="121"/>
        <end position="150"/>
    </location>
</feature>
<gene>
    <name evidence="9" type="ORF">AAL_05456</name>
</gene>
<feature type="compositionally biased region" description="Low complexity" evidence="6">
    <location>
        <begin position="805"/>
        <end position="816"/>
    </location>
</feature>
<comment type="caution">
    <text evidence="9">The sequence shown here is derived from an EMBL/GenBank/DDBJ whole genome shotgun (WGS) entry which is preliminary data.</text>
</comment>
<dbReference type="SUPFAM" id="SSF52743">
    <property type="entry name" value="Subtilisin-like"/>
    <property type="match status" value="1"/>
</dbReference>
<accession>A0A166P0X1</accession>
<keyword evidence="2" id="KW-0645">Protease</keyword>
<dbReference type="PANTHER" id="PTHR43806:SF11">
    <property type="entry name" value="CEREVISIN-RELATED"/>
    <property type="match status" value="1"/>
</dbReference>
<protein>
    <submittedName>
        <fullName evidence="9">Peptidase S8, subtilisin-related protein</fullName>
    </submittedName>
</protein>
<reference evidence="9 10" key="1">
    <citation type="journal article" date="2016" name="Genome Biol. Evol.">
        <title>Divergent and convergent evolution of fungal pathogenicity.</title>
        <authorList>
            <person name="Shang Y."/>
            <person name="Xiao G."/>
            <person name="Zheng P."/>
            <person name="Cen K."/>
            <person name="Zhan S."/>
            <person name="Wang C."/>
        </authorList>
    </citation>
    <scope>NUCLEOTIDE SEQUENCE [LARGE SCALE GENOMIC DNA]</scope>
    <source>
        <strain evidence="9 10">RCEF 2490</strain>
    </source>
</reference>
<evidence type="ECO:0000256" key="1">
    <source>
        <dbReference type="ARBA" id="ARBA00011073"/>
    </source>
</evidence>
<feature type="chain" id="PRO_5007878070" evidence="7">
    <location>
        <begin position="25"/>
        <end position="857"/>
    </location>
</feature>
<dbReference type="InterPro" id="IPR023827">
    <property type="entry name" value="Peptidase_S8_Asp-AS"/>
</dbReference>
<dbReference type="PROSITE" id="PS51257">
    <property type="entry name" value="PROKAR_LIPOPROTEIN"/>
    <property type="match status" value="1"/>
</dbReference>
<dbReference type="InterPro" id="IPR050131">
    <property type="entry name" value="Peptidase_S8_subtilisin-like"/>
</dbReference>
<dbReference type="AlphaFoldDB" id="A0A166P0X1"/>